<comment type="similarity">
    <text evidence="7">Belongs to the binding-protein-dependent transport system permease family.</text>
</comment>
<organism evidence="9 10">
    <name type="scientific">Haploplasma axanthum</name>
    <name type="common">Acholeplasma axanthum</name>
    <dbReference type="NCBI Taxonomy" id="29552"/>
    <lineage>
        <taxon>Bacteria</taxon>
        <taxon>Bacillati</taxon>
        <taxon>Mycoplasmatota</taxon>
        <taxon>Mollicutes</taxon>
        <taxon>Acholeplasmatales</taxon>
        <taxon>Acholeplasmataceae</taxon>
        <taxon>Haploplasma</taxon>
    </lineage>
</organism>
<keyword evidence="3" id="KW-1003">Cell membrane</keyword>
<dbReference type="InterPro" id="IPR000515">
    <property type="entry name" value="MetI-like"/>
</dbReference>
<keyword evidence="10" id="KW-1185">Reference proteome</keyword>
<evidence type="ECO:0000313" key="10">
    <source>
        <dbReference type="Proteomes" id="UP000289841"/>
    </source>
</evidence>
<dbReference type="Pfam" id="PF00528">
    <property type="entry name" value="BPD_transp_1"/>
    <property type="match status" value="1"/>
</dbReference>
<evidence type="ECO:0000259" key="8">
    <source>
        <dbReference type="PROSITE" id="PS50928"/>
    </source>
</evidence>
<gene>
    <name evidence="9" type="primary">ycjP_5</name>
    <name evidence="9" type="ORF">NCTC10138_00667</name>
</gene>
<dbReference type="SUPFAM" id="SSF161098">
    <property type="entry name" value="MetI-like"/>
    <property type="match status" value="1"/>
</dbReference>
<dbReference type="STRING" id="1278311.GCA_000428705_00765"/>
<reference evidence="9 10" key="1">
    <citation type="submission" date="2019-01" db="EMBL/GenBank/DDBJ databases">
        <authorList>
            <consortium name="Pathogen Informatics"/>
        </authorList>
    </citation>
    <scope>NUCLEOTIDE SEQUENCE [LARGE SCALE GENOMIC DNA]</scope>
    <source>
        <strain evidence="9 10">NCTC10138</strain>
    </source>
</reference>
<feature type="transmembrane region" description="Helical" evidence="7">
    <location>
        <begin position="96"/>
        <end position="120"/>
    </location>
</feature>
<evidence type="ECO:0000256" key="1">
    <source>
        <dbReference type="ARBA" id="ARBA00004651"/>
    </source>
</evidence>
<feature type="transmembrane region" description="Helical" evidence="7">
    <location>
        <begin position="207"/>
        <end position="228"/>
    </location>
</feature>
<proteinExistence type="inferred from homology"/>
<evidence type="ECO:0000313" key="9">
    <source>
        <dbReference type="EMBL" id="VEU80298.1"/>
    </source>
</evidence>
<dbReference type="Gene3D" id="1.10.3720.10">
    <property type="entry name" value="MetI-like"/>
    <property type="match status" value="1"/>
</dbReference>
<feature type="domain" description="ABC transmembrane type-1" evidence="8">
    <location>
        <begin position="97"/>
        <end position="284"/>
    </location>
</feature>
<dbReference type="InterPro" id="IPR035906">
    <property type="entry name" value="MetI-like_sf"/>
</dbReference>
<evidence type="ECO:0000256" key="2">
    <source>
        <dbReference type="ARBA" id="ARBA00022448"/>
    </source>
</evidence>
<keyword evidence="5 7" id="KW-1133">Transmembrane helix</keyword>
<dbReference type="CDD" id="cd06261">
    <property type="entry name" value="TM_PBP2"/>
    <property type="match status" value="1"/>
</dbReference>
<dbReference type="PANTHER" id="PTHR43744:SF1">
    <property type="entry name" value="BINDING-PROTEIN-DEPENDENT TRANSPORT SYSTEMS INNER MEMBRANE COMPONENT"/>
    <property type="match status" value="1"/>
</dbReference>
<dbReference type="PANTHER" id="PTHR43744">
    <property type="entry name" value="ABC TRANSPORTER PERMEASE PROTEIN MG189-RELATED-RELATED"/>
    <property type="match status" value="1"/>
</dbReference>
<feature type="transmembrane region" description="Helical" evidence="7">
    <location>
        <begin position="265"/>
        <end position="283"/>
    </location>
</feature>
<dbReference type="AlphaFoldDB" id="A0A449BCZ6"/>
<dbReference type="Proteomes" id="UP000289841">
    <property type="component" value="Chromosome"/>
</dbReference>
<evidence type="ECO:0000256" key="4">
    <source>
        <dbReference type="ARBA" id="ARBA00022692"/>
    </source>
</evidence>
<evidence type="ECO:0000256" key="5">
    <source>
        <dbReference type="ARBA" id="ARBA00022989"/>
    </source>
</evidence>
<dbReference type="PROSITE" id="PS50928">
    <property type="entry name" value="ABC_TM1"/>
    <property type="match status" value="1"/>
</dbReference>
<comment type="subcellular location">
    <subcellularLocation>
        <location evidence="1 7">Cell membrane</location>
        <topology evidence="1 7">Multi-pass membrane protein</topology>
    </subcellularLocation>
</comment>
<feature type="transmembrane region" description="Helical" evidence="7">
    <location>
        <begin position="132"/>
        <end position="156"/>
    </location>
</feature>
<dbReference type="OrthoDB" id="9784933at2"/>
<dbReference type="GO" id="GO:0055085">
    <property type="term" value="P:transmembrane transport"/>
    <property type="evidence" value="ECO:0007669"/>
    <property type="project" value="InterPro"/>
</dbReference>
<evidence type="ECO:0000256" key="6">
    <source>
        <dbReference type="ARBA" id="ARBA00023136"/>
    </source>
</evidence>
<dbReference type="RefSeq" id="WP_052589825.1">
    <property type="nucleotide sequence ID" value="NZ_LR215048.1"/>
</dbReference>
<evidence type="ECO:0000256" key="3">
    <source>
        <dbReference type="ARBA" id="ARBA00022475"/>
    </source>
</evidence>
<accession>A0A449BCZ6</accession>
<feature type="transmembrane region" description="Helical" evidence="7">
    <location>
        <begin position="162"/>
        <end position="182"/>
    </location>
</feature>
<keyword evidence="2 7" id="KW-0813">Transport</keyword>
<keyword evidence="4 7" id="KW-0812">Transmembrane</keyword>
<name>A0A449BCZ6_HAPAX</name>
<dbReference type="EMBL" id="LR215048">
    <property type="protein sequence ID" value="VEU80298.1"/>
    <property type="molecule type" value="Genomic_DNA"/>
</dbReference>
<dbReference type="KEGG" id="aaxa:NCTC10138_00667"/>
<protein>
    <submittedName>
        <fullName evidence="9">Inner membrane ABC transporter permease protein ycjP</fullName>
    </submittedName>
</protein>
<dbReference type="GO" id="GO:0005886">
    <property type="term" value="C:plasma membrane"/>
    <property type="evidence" value="ECO:0007669"/>
    <property type="project" value="UniProtKB-SubCell"/>
</dbReference>
<feature type="transmembrane region" description="Helical" evidence="7">
    <location>
        <begin position="28"/>
        <end position="49"/>
    </location>
</feature>
<evidence type="ECO:0000256" key="7">
    <source>
        <dbReference type="RuleBase" id="RU363032"/>
    </source>
</evidence>
<sequence length="298" mass="33575">MQTLKENKLTFLEKIKYKKKKKLNRSKLGNFALFLFLLVFGAFSAYPLIMTTSNAFKPLDELFLFPPSLIPKNVTFDNFRDLSSLIASSWIPFSRYFFNTIIITVVGTAGHVLIASMAAYPLAKYKFPGRNFLFGLVVYSLMFAPQVTAIPNYIIISSLGLVDTYAAIILPAIAASLGLYLMKQFMEQIPMELIESAKIDGASEYRIFFQIVMPLVKPAWLTLIILLFQRLWTTDGGAFIFSEELKPLSYALRQIAQGSIERSGTIAAVSFIMMIVPITFFIISQSRIVETFSHSGMK</sequence>
<keyword evidence="6 7" id="KW-0472">Membrane</keyword>